<dbReference type="EMBL" id="CP045489">
    <property type="protein sequence ID" value="QFU84568.1"/>
    <property type="molecule type" value="Genomic_DNA"/>
</dbReference>
<protein>
    <recommendedName>
        <fullName evidence="1">Phospholipase D-like domain-containing protein</fullName>
    </recommendedName>
</protein>
<organism evidence="2 3">
    <name type="scientific">Natronorubrum aibiense</name>
    <dbReference type="NCBI Taxonomy" id="348826"/>
    <lineage>
        <taxon>Archaea</taxon>
        <taxon>Methanobacteriati</taxon>
        <taxon>Methanobacteriota</taxon>
        <taxon>Stenosarchaea group</taxon>
        <taxon>Halobacteria</taxon>
        <taxon>Halobacteriales</taxon>
        <taxon>Natrialbaceae</taxon>
        <taxon>Natronorubrum</taxon>
    </lineage>
</organism>
<evidence type="ECO:0000259" key="1">
    <source>
        <dbReference type="Pfam" id="PF13091"/>
    </source>
</evidence>
<geneLocation type="plasmid" evidence="2 3">
    <name>unnamed1</name>
</geneLocation>
<dbReference type="OrthoDB" id="195112at2157"/>
<dbReference type="InterPro" id="IPR025202">
    <property type="entry name" value="PLD-like_dom"/>
</dbReference>
<keyword evidence="3" id="KW-1185">Reference proteome</keyword>
<dbReference type="AlphaFoldDB" id="A0A5P9P8Y4"/>
<accession>A0A5P9P8Y4</accession>
<dbReference type="Proteomes" id="UP000326170">
    <property type="component" value="Plasmid unnamed1"/>
</dbReference>
<dbReference type="KEGG" id="nas:GCU68_16985"/>
<sequence>MAATNEERDLETLVSLHRRLLVDLGLVDAEQESETGPVSEVGALVLCGEDPRSLLQTLAVARWRSARRLLRECLAIDGELPREEYDGLLRDDWEETVLTPLLGSFRLLTAYPTGVDVAGPDARAALDAYDATSTDVARASLYRRVLSSAMNLDAATAADVTGELLGAEPGTEIDPADVIGTLGEGYPRAIDRDAILEAVNEVQVEYEQAARRYRRLATGDVSVLERADEVPRVKSEDIDPPSTVASVDAVLDLVATITDGDLGLIDAGYVTDALDAEPYDCYRVLNDVPGLECELADETVEVARVPSDVAGTSRHDEYVEYLLDRHATISQRIDVLSDPEFELEGRHADANLVDRLDRLRDRQVAPTYFAYTLIDPESLGEEVMDDYAGDSRGLRRERARLRRWHEDRPSGLRSYTAMTDRLFSLGLEEDLDHRVLRIMTPFDDDTFSEYAAQLRRLLEHGFELRLLTRHTKAPWEWRRLRDNLLAQLESNRENVRIRTYSRFKTQQRITRDTDLRDLSEVGIHGKLHVIGAPDEGAALLGSANFMENSYHWNPECGVYTEQSAFVDSATEFFDIVWDIAEADQLSLERLQEIPERRFIPSYYS</sequence>
<dbReference type="Gene3D" id="3.30.870.10">
    <property type="entry name" value="Endonuclease Chain A"/>
    <property type="match status" value="1"/>
</dbReference>
<name>A0A5P9P8Y4_9EURY</name>
<dbReference type="SUPFAM" id="SSF56024">
    <property type="entry name" value="Phospholipase D/nuclease"/>
    <property type="match status" value="1"/>
</dbReference>
<evidence type="ECO:0000313" key="3">
    <source>
        <dbReference type="Proteomes" id="UP000326170"/>
    </source>
</evidence>
<dbReference type="CDD" id="cd00138">
    <property type="entry name" value="PLDc_SF"/>
    <property type="match status" value="1"/>
</dbReference>
<gene>
    <name evidence="2" type="ORF">GCU68_16985</name>
</gene>
<dbReference type="Pfam" id="PF13091">
    <property type="entry name" value="PLDc_2"/>
    <property type="match status" value="1"/>
</dbReference>
<keyword evidence="2" id="KW-0614">Plasmid</keyword>
<reference evidence="2 3" key="1">
    <citation type="journal article" date="2007" name="Int. J. Syst. Evol. Microbiol.">
        <title>Natronorubrum sulfidifaciens sp. nov., an extremely haloalkaliphilic archaeon isolated from Aiding salt lake in Xin-Jiang, China.</title>
        <authorList>
            <person name="Cui H.L."/>
            <person name="Tohty D."/>
            <person name="Liu H.C."/>
            <person name="Liu S.J."/>
            <person name="Oren A."/>
            <person name="Zhou P.J."/>
        </authorList>
    </citation>
    <scope>NUCLEOTIDE SEQUENCE [LARGE SCALE GENOMIC DNA]</scope>
    <source>
        <strain evidence="2 3">7-3</strain>
        <plasmid evidence="2">unnamed1</plasmid>
    </source>
</reference>
<proteinExistence type="predicted"/>
<evidence type="ECO:0000313" key="2">
    <source>
        <dbReference type="EMBL" id="QFU84568.1"/>
    </source>
</evidence>
<feature type="domain" description="Phospholipase D-like" evidence="1">
    <location>
        <begin position="437"/>
        <end position="577"/>
    </location>
</feature>